<dbReference type="Gene3D" id="3.90.320.10">
    <property type="match status" value="1"/>
</dbReference>
<keyword evidence="3" id="KW-1185">Reference proteome</keyword>
<dbReference type="AlphaFoldDB" id="A0A858BT29"/>
<dbReference type="EMBL" id="CP048649">
    <property type="protein sequence ID" value="QIB68238.1"/>
    <property type="molecule type" value="Genomic_DNA"/>
</dbReference>
<accession>A0A858BT29</accession>
<dbReference type="InterPro" id="IPR011604">
    <property type="entry name" value="PDDEXK-like_dom_sf"/>
</dbReference>
<evidence type="ECO:0000313" key="3">
    <source>
        <dbReference type="Proteomes" id="UP000466848"/>
    </source>
</evidence>
<dbReference type="Proteomes" id="UP000466848">
    <property type="component" value="Chromosome"/>
</dbReference>
<protein>
    <recommendedName>
        <fullName evidence="4">YqaJ viral recombinase domain-containing protein</fullName>
    </recommendedName>
</protein>
<dbReference type="InterPro" id="IPR011335">
    <property type="entry name" value="Restrct_endonuc-II-like"/>
</dbReference>
<gene>
    <name evidence="2" type="ORF">Ami103574_02440</name>
</gene>
<evidence type="ECO:0008006" key="4">
    <source>
        <dbReference type="Google" id="ProtNLM"/>
    </source>
</evidence>
<dbReference type="GO" id="GO:0016787">
    <property type="term" value="F:hydrolase activity"/>
    <property type="evidence" value="ECO:0007669"/>
    <property type="project" value="UniProtKB-KW"/>
</dbReference>
<name>A0A858BT29_9FIRM</name>
<evidence type="ECO:0000313" key="2">
    <source>
        <dbReference type="EMBL" id="QIB68238.1"/>
    </source>
</evidence>
<dbReference type="RefSeq" id="WP_163065158.1">
    <property type="nucleotide sequence ID" value="NZ_CP048649.1"/>
</dbReference>
<reference evidence="2 3" key="1">
    <citation type="submission" date="2020-02" db="EMBL/GenBank/DDBJ databases">
        <authorList>
            <person name="Kim Y.B."/>
            <person name="Roh S.W."/>
        </authorList>
    </citation>
    <scope>NUCLEOTIDE SEQUENCE [LARGE SCALE GENOMIC DNA]</scope>
    <source>
        <strain evidence="2 3">DSM 103574</strain>
    </source>
</reference>
<dbReference type="KEGG" id="abut:Ami103574_02440"/>
<dbReference type="SUPFAM" id="SSF52980">
    <property type="entry name" value="Restriction endonuclease-like"/>
    <property type="match status" value="1"/>
</dbReference>
<proteinExistence type="predicted"/>
<keyword evidence="1" id="KW-0378">Hydrolase</keyword>
<sequence>MIADKSRAFWIGASDTSYAIGNRSTASFKKWWLEKLGLRQNDISTKAMKCGNAFEHKILECIGCRKDHQILVPELHLRVNYDGDKDGTIYEVKTHKADKPFKVSKAYWRQAQVEMYAMGTKSLYIVSYALTEQEYLNYFTPIEPDRIEYHKVEYDDEFILNEYLPKLRELCGYLERGEMPR</sequence>
<evidence type="ECO:0000256" key="1">
    <source>
        <dbReference type="ARBA" id="ARBA00022801"/>
    </source>
</evidence>
<organism evidence="2 3">
    <name type="scientific">Aminipila butyrica</name>
    <dbReference type="NCBI Taxonomy" id="433296"/>
    <lineage>
        <taxon>Bacteria</taxon>
        <taxon>Bacillati</taxon>
        <taxon>Bacillota</taxon>
        <taxon>Clostridia</taxon>
        <taxon>Peptostreptococcales</taxon>
        <taxon>Anaerovoracaceae</taxon>
        <taxon>Aminipila</taxon>
    </lineage>
</organism>